<feature type="compositionally biased region" description="Acidic residues" evidence="5">
    <location>
        <begin position="200"/>
        <end position="218"/>
    </location>
</feature>
<evidence type="ECO:0000313" key="8">
    <source>
        <dbReference type="Proteomes" id="UP001066276"/>
    </source>
</evidence>
<dbReference type="Proteomes" id="UP001066276">
    <property type="component" value="Chromosome 5"/>
</dbReference>
<keyword evidence="2 4" id="KW-0863">Zinc-finger</keyword>
<dbReference type="SUPFAM" id="SSF144232">
    <property type="entry name" value="HIT/MYND zinc finger-like"/>
    <property type="match status" value="1"/>
</dbReference>
<dbReference type="GO" id="GO:0005737">
    <property type="term" value="C:cytoplasm"/>
    <property type="evidence" value="ECO:0007669"/>
    <property type="project" value="InterPro"/>
</dbReference>
<dbReference type="Gene3D" id="6.10.140.2220">
    <property type="match status" value="1"/>
</dbReference>
<reference evidence="7" key="1">
    <citation type="journal article" date="2022" name="bioRxiv">
        <title>Sequencing and chromosome-scale assembly of the giantPleurodeles waltlgenome.</title>
        <authorList>
            <person name="Brown T."/>
            <person name="Elewa A."/>
            <person name="Iarovenko S."/>
            <person name="Subramanian E."/>
            <person name="Araus A.J."/>
            <person name="Petzold A."/>
            <person name="Susuki M."/>
            <person name="Suzuki K.-i.T."/>
            <person name="Hayashi T."/>
            <person name="Toyoda A."/>
            <person name="Oliveira C."/>
            <person name="Osipova E."/>
            <person name="Leigh N.D."/>
            <person name="Simon A."/>
            <person name="Yun M.H."/>
        </authorList>
    </citation>
    <scope>NUCLEOTIDE SEQUENCE</scope>
    <source>
        <strain evidence="7">20211129_DDA</strain>
        <tissue evidence="7">Liver</tissue>
    </source>
</reference>
<dbReference type="GO" id="GO:0005634">
    <property type="term" value="C:nucleus"/>
    <property type="evidence" value="ECO:0007669"/>
    <property type="project" value="TreeGrafter"/>
</dbReference>
<organism evidence="7 8">
    <name type="scientific">Pleurodeles waltl</name>
    <name type="common">Iberian ribbed newt</name>
    <dbReference type="NCBI Taxonomy" id="8319"/>
    <lineage>
        <taxon>Eukaryota</taxon>
        <taxon>Metazoa</taxon>
        <taxon>Chordata</taxon>
        <taxon>Craniata</taxon>
        <taxon>Vertebrata</taxon>
        <taxon>Euteleostomi</taxon>
        <taxon>Amphibia</taxon>
        <taxon>Batrachia</taxon>
        <taxon>Caudata</taxon>
        <taxon>Salamandroidea</taxon>
        <taxon>Salamandridae</taxon>
        <taxon>Pleurodelinae</taxon>
        <taxon>Pleurodeles</taxon>
    </lineage>
</organism>
<accession>A0AAV7RM77</accession>
<gene>
    <name evidence="7" type="ORF">NDU88_006657</name>
</gene>
<dbReference type="PANTHER" id="PTHR12298:SF4">
    <property type="entry name" value="PROGRAMMED CELL DEATH PROTEIN 2"/>
    <property type="match status" value="1"/>
</dbReference>
<dbReference type="GO" id="GO:0008270">
    <property type="term" value="F:zinc ion binding"/>
    <property type="evidence" value="ECO:0007669"/>
    <property type="project" value="UniProtKB-KW"/>
</dbReference>
<dbReference type="Pfam" id="PF04194">
    <property type="entry name" value="PDCD2_C"/>
    <property type="match status" value="1"/>
</dbReference>
<evidence type="ECO:0000256" key="3">
    <source>
        <dbReference type="ARBA" id="ARBA00022833"/>
    </source>
</evidence>
<keyword evidence="1" id="KW-0479">Metal-binding</keyword>
<keyword evidence="3" id="KW-0862">Zinc</keyword>
<comment type="caution">
    <text evidence="7">The sequence shown here is derived from an EMBL/GenBank/DDBJ whole genome shotgun (WGS) entry which is preliminary data.</text>
</comment>
<evidence type="ECO:0000256" key="4">
    <source>
        <dbReference type="PROSITE-ProRule" id="PRU00134"/>
    </source>
</evidence>
<protein>
    <recommendedName>
        <fullName evidence="6">MYND-type domain-containing protein</fullName>
    </recommendedName>
</protein>
<dbReference type="EMBL" id="JANPWB010000009">
    <property type="protein sequence ID" value="KAJ1153899.1"/>
    <property type="molecule type" value="Genomic_DNA"/>
</dbReference>
<dbReference type="AlphaFoldDB" id="A0AAV7RM77"/>
<dbReference type="PROSITE" id="PS50865">
    <property type="entry name" value="ZF_MYND_2"/>
    <property type="match status" value="1"/>
</dbReference>
<evidence type="ECO:0000259" key="6">
    <source>
        <dbReference type="PROSITE" id="PS50865"/>
    </source>
</evidence>
<dbReference type="PANTHER" id="PTHR12298">
    <property type="entry name" value="PCDC2 PROGRAMMED CELL DEATH PROTEIN 2 -RELATED"/>
    <property type="match status" value="1"/>
</dbReference>
<keyword evidence="8" id="KW-1185">Reference proteome</keyword>
<dbReference type="Pfam" id="PF01753">
    <property type="entry name" value="zf-MYND"/>
    <property type="match status" value="1"/>
</dbReference>
<name>A0AAV7RM77_PLEWA</name>
<evidence type="ECO:0000256" key="2">
    <source>
        <dbReference type="ARBA" id="ARBA00022771"/>
    </source>
</evidence>
<evidence type="ECO:0000313" key="7">
    <source>
        <dbReference type="EMBL" id="KAJ1153899.1"/>
    </source>
</evidence>
<feature type="region of interest" description="Disordered" evidence="5">
    <location>
        <begin position="200"/>
        <end position="229"/>
    </location>
</feature>
<dbReference type="InterPro" id="IPR002893">
    <property type="entry name" value="Znf_MYND"/>
</dbReference>
<dbReference type="InterPro" id="IPR007320">
    <property type="entry name" value="PDCD2_C"/>
</dbReference>
<evidence type="ECO:0000256" key="5">
    <source>
        <dbReference type="SAM" id="MobiDB-lite"/>
    </source>
</evidence>
<sequence length="359" mass="39880">MANPSVELGFAEPVEEAWRLLSPQFPSKVGGRPAWLGEVGLPGSEALACGSCGRPCCFLLQLYAPSQEPRGFHRSLFVFCCRDPVCHLPGKSPPFHVFRNQLPRRNDTYSYNPPSVIPPPEGTACNILRLKSGVHLCRVCGCIAPKACSKCHSVHYCSKDHQVVDWKIGHKKLCSIQPESESVIPDHGFLFPQYEIVTEPEELGSESESEKETDEDDEQNHAGSITAGIGTLLDDKDEKDLEALAKRETKEDKIFAHFKNKIAPEPKQVLRYSRGGDPLWISGDHVPQDTDIPNCLCGAKRIFEFQVMPQLLSHLNVDSIGDSIDWGTLAVFTCAENCGDEKEYCKEFLWKQDVATDPA</sequence>
<feature type="domain" description="MYND-type" evidence="6">
    <location>
        <begin position="137"/>
        <end position="174"/>
    </location>
</feature>
<evidence type="ECO:0000256" key="1">
    <source>
        <dbReference type="ARBA" id="ARBA00022723"/>
    </source>
</evidence>
<proteinExistence type="predicted"/>